<feature type="compositionally biased region" description="Acidic residues" evidence="3">
    <location>
        <begin position="627"/>
        <end position="638"/>
    </location>
</feature>
<protein>
    <recommendedName>
        <fullName evidence="6">DNA (cytosine-5-)-methyltransferase</fullName>
    </recommendedName>
</protein>
<name>A0ABN9Y0J7_9DINO</name>
<evidence type="ECO:0000313" key="4">
    <source>
        <dbReference type="EMBL" id="CAK0904198.1"/>
    </source>
</evidence>
<comment type="caution">
    <text evidence="4">The sequence shown here is derived from an EMBL/GenBank/DDBJ whole genome shotgun (WGS) entry which is preliminary data.</text>
</comment>
<dbReference type="Proteomes" id="UP001189429">
    <property type="component" value="Unassembled WGS sequence"/>
</dbReference>
<evidence type="ECO:0000256" key="3">
    <source>
        <dbReference type="SAM" id="MobiDB-lite"/>
    </source>
</evidence>
<evidence type="ECO:0008006" key="6">
    <source>
        <dbReference type="Google" id="ProtNLM"/>
    </source>
</evidence>
<proteinExistence type="predicted"/>
<dbReference type="InterPro" id="IPR029063">
    <property type="entry name" value="SAM-dependent_MTases_sf"/>
</dbReference>
<dbReference type="Pfam" id="PF00145">
    <property type="entry name" value="DNA_methylase"/>
    <property type="match status" value="1"/>
</dbReference>
<feature type="region of interest" description="Disordered" evidence="3">
    <location>
        <begin position="46"/>
        <end position="81"/>
    </location>
</feature>
<dbReference type="Gene3D" id="3.40.50.150">
    <property type="entry name" value="Vaccinia Virus protein VP39"/>
    <property type="match status" value="1"/>
</dbReference>
<keyword evidence="5" id="KW-1185">Reference proteome</keyword>
<feature type="compositionally biased region" description="Low complexity" evidence="3">
    <location>
        <begin position="59"/>
        <end position="81"/>
    </location>
</feature>
<evidence type="ECO:0000313" key="5">
    <source>
        <dbReference type="Proteomes" id="UP001189429"/>
    </source>
</evidence>
<gene>
    <name evidence="4" type="ORF">PCOR1329_LOCUS80303</name>
</gene>
<accession>A0ABN9Y0J7</accession>
<evidence type="ECO:0000256" key="2">
    <source>
        <dbReference type="ARBA" id="ARBA00022679"/>
    </source>
</evidence>
<dbReference type="EMBL" id="CAUYUJ010021370">
    <property type="protein sequence ID" value="CAK0904198.1"/>
    <property type="molecule type" value="Genomic_DNA"/>
</dbReference>
<dbReference type="SUPFAM" id="SSF53335">
    <property type="entry name" value="S-adenosyl-L-methionine-dependent methyltransferases"/>
    <property type="match status" value="1"/>
</dbReference>
<sequence>MGKRAAHDAREASAPAPWAMGAADAAKSKTAKVQVSLERVFASYAIGDRPHAEPGGGPAQAESPPGSSAESSAEFEGASAEAAAPIAQASARVAGAGGSWSRVLLAKGSSSASMGAAQGDACGSEPAPSQAVAASARKLCIHLSEASVASEAPQRVAIGSGATLLDDACSHYAAQVTSQLWKDLAGQSDRFPQVFDIGSACSGTDVWGFAVESICSLISNRTGGCLNSRVSFVCESDRNKQQFLMHLPTVQNNHDCCVFDDIHELPSGSGACRRHGADGEKCKTKFCHAFGCGFSCTAVSHANFHCREAAGAMRSGSNATADTFRSTLGYMSLMRPWLGVVENSDSLDDIPGGHDADPLAAQESNLKQCRDMLKEAGYATFAVLCNSRDFGVPQDRKRIYLGCVAIELYQFNVGLAFKGAQLMGDAMRTMRIEDGPVTLESLLLDDDDELVQGELQHWLRTRAASKDVDMKDESWQERHQEEYAKRGLRWGHLQPRPEVKASPWYAALTPREQDLLVFVSHAEPAAKSVDLSQSIGRHRSNMSDSMLGAILPKEMRWLFSRQRLLTGCECLGLQAFPWQDVELGNSDVATLHSLAGNAWTGTIAQAMFLSMAMRLPWPKAQSGEGPGADDEDGDSSSD</sequence>
<organism evidence="4 5">
    <name type="scientific">Prorocentrum cordatum</name>
    <dbReference type="NCBI Taxonomy" id="2364126"/>
    <lineage>
        <taxon>Eukaryota</taxon>
        <taxon>Sar</taxon>
        <taxon>Alveolata</taxon>
        <taxon>Dinophyceae</taxon>
        <taxon>Prorocentrales</taxon>
        <taxon>Prorocentraceae</taxon>
        <taxon>Prorocentrum</taxon>
    </lineage>
</organism>
<dbReference type="InterPro" id="IPR001525">
    <property type="entry name" value="C5_MeTfrase"/>
</dbReference>
<feature type="region of interest" description="Disordered" evidence="3">
    <location>
        <begin position="618"/>
        <end position="638"/>
    </location>
</feature>
<keyword evidence="2" id="KW-0808">Transferase</keyword>
<keyword evidence="1" id="KW-0489">Methyltransferase</keyword>
<reference evidence="4" key="1">
    <citation type="submission" date="2023-10" db="EMBL/GenBank/DDBJ databases">
        <authorList>
            <person name="Chen Y."/>
            <person name="Shah S."/>
            <person name="Dougan E. K."/>
            <person name="Thang M."/>
            <person name="Chan C."/>
        </authorList>
    </citation>
    <scope>NUCLEOTIDE SEQUENCE [LARGE SCALE GENOMIC DNA]</scope>
</reference>
<evidence type="ECO:0000256" key="1">
    <source>
        <dbReference type="ARBA" id="ARBA00022603"/>
    </source>
</evidence>